<organism evidence="1 2">
    <name type="scientific">Adineta ricciae</name>
    <name type="common">Rotifer</name>
    <dbReference type="NCBI Taxonomy" id="249248"/>
    <lineage>
        <taxon>Eukaryota</taxon>
        <taxon>Metazoa</taxon>
        <taxon>Spiralia</taxon>
        <taxon>Gnathifera</taxon>
        <taxon>Rotifera</taxon>
        <taxon>Eurotatoria</taxon>
        <taxon>Bdelloidea</taxon>
        <taxon>Adinetida</taxon>
        <taxon>Adinetidae</taxon>
        <taxon>Adineta</taxon>
    </lineage>
</organism>
<dbReference type="Gene3D" id="3.50.4.10">
    <property type="entry name" value="Hepatocyte Growth Factor"/>
    <property type="match status" value="1"/>
</dbReference>
<accession>A0A814VIH3</accession>
<reference evidence="1" key="1">
    <citation type="submission" date="2021-02" db="EMBL/GenBank/DDBJ databases">
        <authorList>
            <person name="Nowell W R."/>
        </authorList>
    </citation>
    <scope>NUCLEOTIDE SEQUENCE</scope>
</reference>
<name>A0A814VIH3_ADIRI</name>
<dbReference type="Proteomes" id="UP000663852">
    <property type="component" value="Unassembled WGS sequence"/>
</dbReference>
<gene>
    <name evidence="1" type="ORF">EDS130_LOCUS24715</name>
</gene>
<evidence type="ECO:0008006" key="3">
    <source>
        <dbReference type="Google" id="ProtNLM"/>
    </source>
</evidence>
<protein>
    <recommendedName>
        <fullName evidence="3">Apple domain-containing protein</fullName>
    </recommendedName>
</protein>
<evidence type="ECO:0000313" key="2">
    <source>
        <dbReference type="Proteomes" id="UP000663852"/>
    </source>
</evidence>
<proteinExistence type="predicted"/>
<dbReference type="EMBL" id="CAJNOJ010000142">
    <property type="protein sequence ID" value="CAF1189452.1"/>
    <property type="molecule type" value="Genomic_DNA"/>
</dbReference>
<dbReference type="AlphaFoldDB" id="A0A814VIH3"/>
<comment type="caution">
    <text evidence="1">The sequence shown here is derived from an EMBL/GenBank/DDBJ whole genome shotgun (WGS) entry which is preliminary data.</text>
</comment>
<evidence type="ECO:0000313" key="1">
    <source>
        <dbReference type="EMBL" id="CAF1189452.1"/>
    </source>
</evidence>
<sequence length="184" mass="20559">MCEMYDDISSQFGNIISQTGMVTLVAVDDRQLSARMKTQTTTYTTTTSSTTTTVPQCNITACRMQIQSYIALNWTYDTINFHQCDGCSRANFSDFPPDWPNRWSIMNFHFYRTSDADCTGNPYIGNLKFCQKTCLKDITCVGFTRAKSAPDSNSNAACYLKKNITGAGVYNSAAWQTIVLNSTI</sequence>